<dbReference type="GO" id="GO:0008483">
    <property type="term" value="F:transaminase activity"/>
    <property type="evidence" value="ECO:0007669"/>
    <property type="project" value="UniProtKB-KW"/>
</dbReference>
<dbReference type="AlphaFoldDB" id="A0A1V9F0P4"/>
<evidence type="ECO:0000256" key="3">
    <source>
        <dbReference type="ARBA" id="ARBA00022576"/>
    </source>
</evidence>
<dbReference type="Proteomes" id="UP000192276">
    <property type="component" value="Unassembled WGS sequence"/>
</dbReference>
<dbReference type="PANTHER" id="PTHR46383">
    <property type="entry name" value="ASPARTATE AMINOTRANSFERASE"/>
    <property type="match status" value="1"/>
</dbReference>
<dbReference type="OrthoDB" id="9802328at2"/>
<keyword evidence="8" id="KW-1185">Reference proteome</keyword>
<keyword evidence="4 7" id="KW-0808">Transferase</keyword>
<feature type="domain" description="Aminotransferase class I/classII large" evidence="6">
    <location>
        <begin position="34"/>
        <end position="342"/>
    </location>
</feature>
<dbReference type="RefSeq" id="WP_081169805.1">
    <property type="nucleotide sequence ID" value="NZ_LWBP01000215.1"/>
</dbReference>
<sequence length="397" mass="43961">MLTLSSRGQLMPPSPIRKLVPYAEAAKKKGLKVYHLNIGQPDIETPEPILNAVRHADFKVLEYSHSAGNESYRRKLVQYYKKSGIEVDHTQIIVTTGGSEAILFGFMACLDAGDEVIIPEPFYANYNGFAVAAGVKVVPVTSHIESGFALPPISAFEELVTPRTKAILICNPNNPTGYLYSREEMETLKQIVQKHNLYLFSDEAYREFCYNGDPISAMQLAGIEDHVVLMDTISKRYSACGGRIGALVTKNKQVLDSVLKFAQARLSPPSFAQILGEAAVDLPDNYFDATKAEYKKRRDVLVKRLNEMEGVTCPNPGGAFYAIARLPIDDADKFCQWLLESFSWNGQTVMLAPATGFYGTPGLGKNEVRLAYVLNVNDLNNAMDCLREALKVYPGKK</sequence>
<evidence type="ECO:0000256" key="4">
    <source>
        <dbReference type="ARBA" id="ARBA00022679"/>
    </source>
</evidence>
<dbReference type="Gene3D" id="3.40.640.10">
    <property type="entry name" value="Type I PLP-dependent aspartate aminotransferase-like (Major domain)"/>
    <property type="match status" value="1"/>
</dbReference>
<evidence type="ECO:0000259" key="6">
    <source>
        <dbReference type="Pfam" id="PF00155"/>
    </source>
</evidence>
<dbReference type="NCBIfam" id="NF005744">
    <property type="entry name" value="PRK07568.1"/>
    <property type="match status" value="1"/>
</dbReference>
<dbReference type="CDD" id="cd00609">
    <property type="entry name" value="AAT_like"/>
    <property type="match status" value="1"/>
</dbReference>
<dbReference type="Pfam" id="PF00155">
    <property type="entry name" value="Aminotran_1_2"/>
    <property type="match status" value="1"/>
</dbReference>
<evidence type="ECO:0000256" key="2">
    <source>
        <dbReference type="ARBA" id="ARBA00007441"/>
    </source>
</evidence>
<evidence type="ECO:0000256" key="5">
    <source>
        <dbReference type="ARBA" id="ARBA00022898"/>
    </source>
</evidence>
<proteinExistence type="inferred from homology"/>
<dbReference type="SUPFAM" id="SSF53383">
    <property type="entry name" value="PLP-dependent transferases"/>
    <property type="match status" value="1"/>
</dbReference>
<dbReference type="STRING" id="550983.A4R26_28940"/>
<evidence type="ECO:0000313" key="8">
    <source>
        <dbReference type="Proteomes" id="UP000192276"/>
    </source>
</evidence>
<comment type="similarity">
    <text evidence="2">Belongs to the class-I pyridoxal-phosphate-dependent aminotransferase family.</text>
</comment>
<dbReference type="GO" id="GO:0030170">
    <property type="term" value="F:pyridoxal phosphate binding"/>
    <property type="evidence" value="ECO:0007669"/>
    <property type="project" value="InterPro"/>
</dbReference>
<dbReference type="InterPro" id="IPR015424">
    <property type="entry name" value="PyrdxlP-dep_Trfase"/>
</dbReference>
<dbReference type="InterPro" id="IPR015421">
    <property type="entry name" value="PyrdxlP-dep_Trfase_major"/>
</dbReference>
<comment type="caution">
    <text evidence="7">The sequence shown here is derived from an EMBL/GenBank/DDBJ whole genome shotgun (WGS) entry which is preliminary data.</text>
</comment>
<gene>
    <name evidence="7" type="ORF">A4R26_28940</name>
</gene>
<organism evidence="7 8">
    <name type="scientific">Niastella populi</name>
    <dbReference type="NCBI Taxonomy" id="550983"/>
    <lineage>
        <taxon>Bacteria</taxon>
        <taxon>Pseudomonadati</taxon>
        <taxon>Bacteroidota</taxon>
        <taxon>Chitinophagia</taxon>
        <taxon>Chitinophagales</taxon>
        <taxon>Chitinophagaceae</taxon>
        <taxon>Niastella</taxon>
    </lineage>
</organism>
<dbReference type="InterPro" id="IPR004839">
    <property type="entry name" value="Aminotransferase_I/II_large"/>
</dbReference>
<dbReference type="GO" id="GO:0006520">
    <property type="term" value="P:amino acid metabolic process"/>
    <property type="evidence" value="ECO:0007669"/>
    <property type="project" value="InterPro"/>
</dbReference>
<protein>
    <submittedName>
        <fullName evidence="7">Aspartate aminotransferase</fullName>
    </submittedName>
</protein>
<name>A0A1V9F0P4_9BACT</name>
<evidence type="ECO:0000256" key="1">
    <source>
        <dbReference type="ARBA" id="ARBA00001933"/>
    </source>
</evidence>
<dbReference type="PANTHER" id="PTHR46383:SF2">
    <property type="entry name" value="AMINOTRANSFERASE"/>
    <property type="match status" value="1"/>
</dbReference>
<comment type="cofactor">
    <cofactor evidence="1">
        <name>pyridoxal 5'-phosphate</name>
        <dbReference type="ChEBI" id="CHEBI:597326"/>
    </cofactor>
</comment>
<keyword evidence="3 7" id="KW-0032">Aminotransferase</keyword>
<keyword evidence="5" id="KW-0663">Pyridoxal phosphate</keyword>
<dbReference type="InterPro" id="IPR050596">
    <property type="entry name" value="AspAT/PAT-like"/>
</dbReference>
<accession>A0A1V9F0P4</accession>
<dbReference type="Gene3D" id="3.90.1150.10">
    <property type="entry name" value="Aspartate Aminotransferase, domain 1"/>
    <property type="match status" value="1"/>
</dbReference>
<dbReference type="EMBL" id="LWBP01000215">
    <property type="protein sequence ID" value="OQP51929.1"/>
    <property type="molecule type" value="Genomic_DNA"/>
</dbReference>
<reference evidence="8" key="1">
    <citation type="submission" date="2016-04" db="EMBL/GenBank/DDBJ databases">
        <authorList>
            <person name="Chen L."/>
            <person name="Zhuang W."/>
            <person name="Wang G."/>
        </authorList>
    </citation>
    <scope>NUCLEOTIDE SEQUENCE [LARGE SCALE GENOMIC DNA]</scope>
    <source>
        <strain evidence="8">208</strain>
    </source>
</reference>
<dbReference type="InterPro" id="IPR015422">
    <property type="entry name" value="PyrdxlP-dep_Trfase_small"/>
</dbReference>
<evidence type="ECO:0000313" key="7">
    <source>
        <dbReference type="EMBL" id="OQP51929.1"/>
    </source>
</evidence>